<organism evidence="8 9">
    <name type="scientific">Dyella tabacisoli</name>
    <dbReference type="NCBI Taxonomy" id="2282381"/>
    <lineage>
        <taxon>Bacteria</taxon>
        <taxon>Pseudomonadati</taxon>
        <taxon>Pseudomonadota</taxon>
        <taxon>Gammaproteobacteria</taxon>
        <taxon>Lysobacterales</taxon>
        <taxon>Rhodanobacteraceae</taxon>
        <taxon>Dyella</taxon>
    </lineage>
</organism>
<evidence type="ECO:0000256" key="4">
    <source>
        <dbReference type="ARBA" id="ARBA00022777"/>
    </source>
</evidence>
<comment type="subunit">
    <text evidence="7">Monomer.</text>
</comment>
<evidence type="ECO:0000256" key="2">
    <source>
        <dbReference type="ARBA" id="ARBA00022679"/>
    </source>
</evidence>
<dbReference type="GO" id="GO:0004765">
    <property type="term" value="F:shikimate kinase activity"/>
    <property type="evidence" value="ECO:0007669"/>
    <property type="project" value="UniProtKB-UniRule"/>
</dbReference>
<dbReference type="EMBL" id="QQAH01000004">
    <property type="protein sequence ID" value="RDD82686.1"/>
    <property type="molecule type" value="Genomic_DNA"/>
</dbReference>
<evidence type="ECO:0000256" key="5">
    <source>
        <dbReference type="ARBA" id="ARBA00022840"/>
    </source>
</evidence>
<dbReference type="AlphaFoldDB" id="A0A369UPW1"/>
<dbReference type="InterPro" id="IPR027417">
    <property type="entry name" value="P-loop_NTPase"/>
</dbReference>
<feature type="binding site" evidence="7">
    <location>
        <position position="60"/>
    </location>
    <ligand>
        <name>substrate</name>
    </ligand>
</feature>
<dbReference type="UniPathway" id="UPA00053">
    <property type="reaction ID" value="UER00088"/>
</dbReference>
<feature type="binding site" evidence="7">
    <location>
        <position position="36"/>
    </location>
    <ligand>
        <name>substrate</name>
    </ligand>
</feature>
<dbReference type="EC" id="2.7.1.71" evidence="7"/>
<dbReference type="InterPro" id="IPR000623">
    <property type="entry name" value="Shikimate_kinase/TSH1"/>
</dbReference>
<comment type="pathway">
    <text evidence="7">Metabolic intermediate biosynthesis; chorismate biosynthesis; chorismate from D-erythrose 4-phosphate and phosphoenolpyruvate: step 5/7.</text>
</comment>
<comment type="caution">
    <text evidence="8">The sequence shown here is derived from an EMBL/GenBank/DDBJ whole genome shotgun (WGS) entry which is preliminary data.</text>
</comment>
<accession>A0A369UPW1</accession>
<keyword evidence="9" id="KW-1185">Reference proteome</keyword>
<keyword evidence="7" id="KW-0460">Magnesium</keyword>
<reference evidence="8 9" key="1">
    <citation type="submission" date="2018-07" db="EMBL/GenBank/DDBJ databases">
        <title>Dyella tabacisoli L4-6T, whole genome shotgun sequence.</title>
        <authorList>
            <person name="Zhou X.-K."/>
            <person name="Li W.-J."/>
            <person name="Duan Y.-Q."/>
        </authorList>
    </citation>
    <scope>NUCLEOTIDE SEQUENCE [LARGE SCALE GENOMIC DNA]</scope>
    <source>
        <strain evidence="8 9">L4-6</strain>
    </source>
</reference>
<evidence type="ECO:0000256" key="7">
    <source>
        <dbReference type="HAMAP-Rule" id="MF_00109"/>
    </source>
</evidence>
<keyword evidence="3 7" id="KW-0547">Nucleotide-binding</keyword>
<dbReference type="Pfam" id="PF01202">
    <property type="entry name" value="SKI"/>
    <property type="match status" value="1"/>
</dbReference>
<keyword evidence="6 7" id="KW-0057">Aromatic amino acid biosynthesis</keyword>
<name>A0A369UPW1_9GAMM</name>
<dbReference type="PANTHER" id="PTHR21087:SF16">
    <property type="entry name" value="SHIKIMATE KINASE 1, CHLOROPLASTIC"/>
    <property type="match status" value="1"/>
</dbReference>
<dbReference type="InterPro" id="IPR031322">
    <property type="entry name" value="Shikimate/glucono_kinase"/>
</dbReference>
<keyword evidence="2 7" id="KW-0808">Transferase</keyword>
<dbReference type="GO" id="GO:0009073">
    <property type="term" value="P:aromatic amino acid family biosynthetic process"/>
    <property type="evidence" value="ECO:0007669"/>
    <property type="project" value="UniProtKB-KW"/>
</dbReference>
<comment type="function">
    <text evidence="7">Catalyzes the specific phosphorylation of the 3-hydroxyl group of shikimic acid using ATP as a cosubstrate.</text>
</comment>
<protein>
    <recommendedName>
        <fullName evidence="7">Shikimate kinase</fullName>
        <shortName evidence="7">SK</shortName>
        <ecNumber evidence="7">2.7.1.71</ecNumber>
    </recommendedName>
</protein>
<dbReference type="RefSeq" id="WP_114844475.1">
    <property type="nucleotide sequence ID" value="NZ_JBHSPE010000001.1"/>
</dbReference>
<evidence type="ECO:0000256" key="3">
    <source>
        <dbReference type="ARBA" id="ARBA00022741"/>
    </source>
</evidence>
<dbReference type="Proteomes" id="UP000253782">
    <property type="component" value="Unassembled WGS sequence"/>
</dbReference>
<evidence type="ECO:0000313" key="8">
    <source>
        <dbReference type="EMBL" id="RDD82686.1"/>
    </source>
</evidence>
<feature type="binding site" evidence="7">
    <location>
        <position position="120"/>
    </location>
    <ligand>
        <name>ATP</name>
        <dbReference type="ChEBI" id="CHEBI:30616"/>
    </ligand>
</feature>
<feature type="binding site" evidence="7">
    <location>
        <position position="139"/>
    </location>
    <ligand>
        <name>substrate</name>
    </ligand>
</feature>
<dbReference type="PANTHER" id="PTHR21087">
    <property type="entry name" value="SHIKIMATE KINASE"/>
    <property type="match status" value="1"/>
</dbReference>
<evidence type="ECO:0000256" key="6">
    <source>
        <dbReference type="ARBA" id="ARBA00023141"/>
    </source>
</evidence>
<evidence type="ECO:0000256" key="1">
    <source>
        <dbReference type="ARBA" id="ARBA00022605"/>
    </source>
</evidence>
<comment type="caution">
    <text evidence="7">Lacks conserved residue(s) required for the propagation of feature annotation.</text>
</comment>
<dbReference type="CDD" id="cd00464">
    <property type="entry name" value="SK"/>
    <property type="match status" value="1"/>
</dbReference>
<dbReference type="Gene3D" id="3.40.50.300">
    <property type="entry name" value="P-loop containing nucleotide triphosphate hydrolases"/>
    <property type="match status" value="1"/>
</dbReference>
<comment type="catalytic activity">
    <reaction evidence="7">
        <text>shikimate + ATP = 3-phosphoshikimate + ADP + H(+)</text>
        <dbReference type="Rhea" id="RHEA:13121"/>
        <dbReference type="ChEBI" id="CHEBI:15378"/>
        <dbReference type="ChEBI" id="CHEBI:30616"/>
        <dbReference type="ChEBI" id="CHEBI:36208"/>
        <dbReference type="ChEBI" id="CHEBI:145989"/>
        <dbReference type="ChEBI" id="CHEBI:456216"/>
        <dbReference type="EC" id="2.7.1.71"/>
    </reaction>
</comment>
<dbReference type="GO" id="GO:0009423">
    <property type="term" value="P:chorismate biosynthetic process"/>
    <property type="evidence" value="ECO:0007669"/>
    <property type="project" value="UniProtKB-UniRule"/>
</dbReference>
<comment type="similarity">
    <text evidence="7">Belongs to the shikimate kinase family.</text>
</comment>
<gene>
    <name evidence="7" type="primary">aroK</name>
    <name evidence="8" type="ORF">DVJ77_05535</name>
</gene>
<comment type="subcellular location">
    <subcellularLocation>
        <location evidence="7">Cytoplasm</location>
    </subcellularLocation>
</comment>
<proteinExistence type="inferred from homology"/>
<dbReference type="GO" id="GO:0000287">
    <property type="term" value="F:magnesium ion binding"/>
    <property type="evidence" value="ECO:0007669"/>
    <property type="project" value="UniProtKB-UniRule"/>
</dbReference>
<feature type="binding site" evidence="7">
    <location>
        <begin position="14"/>
        <end position="19"/>
    </location>
    <ligand>
        <name>ATP</name>
        <dbReference type="ChEBI" id="CHEBI:30616"/>
    </ligand>
</feature>
<dbReference type="OrthoDB" id="9800332at2"/>
<keyword evidence="4 7" id="KW-0418">Kinase</keyword>
<keyword evidence="1 7" id="KW-0028">Amino-acid biosynthesis</keyword>
<dbReference type="SUPFAM" id="SSF52540">
    <property type="entry name" value="P-loop containing nucleoside triphosphate hydrolases"/>
    <property type="match status" value="1"/>
</dbReference>
<keyword evidence="7" id="KW-0963">Cytoplasm</keyword>
<dbReference type="GO" id="GO:0008652">
    <property type="term" value="P:amino acid biosynthetic process"/>
    <property type="evidence" value="ECO:0007669"/>
    <property type="project" value="UniProtKB-KW"/>
</dbReference>
<dbReference type="GO" id="GO:0005829">
    <property type="term" value="C:cytosol"/>
    <property type="evidence" value="ECO:0007669"/>
    <property type="project" value="TreeGrafter"/>
</dbReference>
<dbReference type="GO" id="GO:0005524">
    <property type="term" value="F:ATP binding"/>
    <property type="evidence" value="ECO:0007669"/>
    <property type="project" value="UniProtKB-UniRule"/>
</dbReference>
<evidence type="ECO:0000313" key="9">
    <source>
        <dbReference type="Proteomes" id="UP000253782"/>
    </source>
</evidence>
<feature type="binding site" evidence="7">
    <location>
        <position position="18"/>
    </location>
    <ligand>
        <name>Mg(2+)</name>
        <dbReference type="ChEBI" id="CHEBI:18420"/>
    </ligand>
</feature>
<keyword evidence="5 7" id="KW-0067">ATP-binding</keyword>
<dbReference type="HAMAP" id="MF_00109">
    <property type="entry name" value="Shikimate_kinase"/>
    <property type="match status" value="1"/>
</dbReference>
<comment type="cofactor">
    <cofactor evidence="7">
        <name>Mg(2+)</name>
        <dbReference type="ChEBI" id="CHEBI:18420"/>
    </cofactor>
    <text evidence="7">Binds 1 Mg(2+) ion per subunit.</text>
</comment>
<sequence>MNPSCNLFIVGSTGAGKTSIGRRLAAHYGLCFVDLDQEIEQHCGVSVTTVFEIEGEAGFRQRESALLDECSRRQGVVLATGAGAVLDPRNRQCLTERGYVIWLQASIEQQLERLAHDTRRPLLAGEDRRAKLEAMAQARAPLYRELADLAIPGEHEGVSTASTRSIALIDQHWQRQHVAASELTHDHRD</sequence>
<dbReference type="PRINTS" id="PR01100">
    <property type="entry name" value="SHIKIMTKNASE"/>
</dbReference>
<keyword evidence="7" id="KW-0479">Metal-binding</keyword>